<dbReference type="STRING" id="568768.GCA_000406125_00907"/>
<keyword evidence="11 19" id="KW-0413">Isomerase</keyword>
<evidence type="ECO:0000313" key="20">
    <source>
        <dbReference type="Proteomes" id="UP000320591"/>
    </source>
</evidence>
<dbReference type="InterPro" id="IPR000380">
    <property type="entry name" value="Topo_IA"/>
</dbReference>
<dbReference type="CDD" id="cd00186">
    <property type="entry name" value="TOP1Ac"/>
    <property type="match status" value="1"/>
</dbReference>
<name>A0A5B8IEP5_9GAMM</name>
<keyword evidence="7" id="KW-0862">Zinc</keyword>
<dbReference type="GO" id="GO:0006265">
    <property type="term" value="P:DNA topological change"/>
    <property type="evidence" value="ECO:0007669"/>
    <property type="project" value="InterPro"/>
</dbReference>
<dbReference type="Gene3D" id="3.30.65.10">
    <property type="entry name" value="Bacterial Topoisomerase I, domain 1"/>
    <property type="match status" value="1"/>
</dbReference>
<evidence type="ECO:0000313" key="19">
    <source>
        <dbReference type="EMBL" id="QDX30987.1"/>
    </source>
</evidence>
<dbReference type="InterPro" id="IPR023405">
    <property type="entry name" value="Topo_IA_core_domain"/>
</dbReference>
<evidence type="ECO:0000256" key="11">
    <source>
        <dbReference type="ARBA" id="ARBA00023235"/>
    </source>
</evidence>
<dbReference type="Gene3D" id="3.40.50.140">
    <property type="match status" value="1"/>
</dbReference>
<evidence type="ECO:0000256" key="15">
    <source>
        <dbReference type="ARBA" id="ARBA00032877"/>
    </source>
</evidence>
<dbReference type="InterPro" id="IPR005738">
    <property type="entry name" value="TopoIII"/>
</dbReference>
<dbReference type="PROSITE" id="PS50880">
    <property type="entry name" value="TOPRIM"/>
    <property type="match status" value="1"/>
</dbReference>
<dbReference type="EC" id="5.6.2.1" evidence="3"/>
<dbReference type="CDD" id="cd03362">
    <property type="entry name" value="TOPRIM_TopoIA_TopoIII"/>
    <property type="match status" value="1"/>
</dbReference>
<dbReference type="InterPro" id="IPR006171">
    <property type="entry name" value="TOPRIM_dom"/>
</dbReference>
<evidence type="ECO:0000259" key="18">
    <source>
        <dbReference type="PROSITE" id="PS52039"/>
    </source>
</evidence>
<evidence type="ECO:0000256" key="2">
    <source>
        <dbReference type="ARBA" id="ARBA00009446"/>
    </source>
</evidence>
<dbReference type="InterPro" id="IPR013497">
    <property type="entry name" value="Topo_IA_cen"/>
</dbReference>
<keyword evidence="8" id="KW-0460">Magnesium</keyword>
<dbReference type="InterPro" id="IPR034144">
    <property type="entry name" value="TOPRIM_TopoIII"/>
</dbReference>
<dbReference type="PROSITE" id="PS00396">
    <property type="entry name" value="TOPO_IA_1"/>
    <property type="match status" value="1"/>
</dbReference>
<dbReference type="InterPro" id="IPR013824">
    <property type="entry name" value="Topo_IA_cen_sub1"/>
</dbReference>
<dbReference type="InterPro" id="IPR013498">
    <property type="entry name" value="Topo_IA_Znf"/>
</dbReference>
<evidence type="ECO:0000256" key="1">
    <source>
        <dbReference type="ARBA" id="ARBA00000213"/>
    </source>
</evidence>
<dbReference type="Gene3D" id="1.10.290.10">
    <property type="entry name" value="Topoisomerase I, domain 4"/>
    <property type="match status" value="1"/>
</dbReference>
<dbReference type="NCBIfam" id="NF005829">
    <property type="entry name" value="PRK07726.1"/>
    <property type="match status" value="1"/>
</dbReference>
<organism evidence="19 20">
    <name type="scientific">Dickeya poaceiphila</name>
    <dbReference type="NCBI Taxonomy" id="568768"/>
    <lineage>
        <taxon>Bacteria</taxon>
        <taxon>Pseudomonadati</taxon>
        <taxon>Pseudomonadota</taxon>
        <taxon>Gammaproteobacteria</taxon>
        <taxon>Enterobacterales</taxon>
        <taxon>Pectobacteriaceae</taxon>
        <taxon>Dickeya</taxon>
    </lineage>
</organism>
<dbReference type="PROSITE" id="PS52039">
    <property type="entry name" value="TOPO_IA_2"/>
    <property type="match status" value="1"/>
</dbReference>
<dbReference type="SUPFAM" id="SSF56712">
    <property type="entry name" value="Prokaryotic type I DNA topoisomerase"/>
    <property type="match status" value="1"/>
</dbReference>
<dbReference type="GO" id="GO:0003677">
    <property type="term" value="F:DNA binding"/>
    <property type="evidence" value="ECO:0007669"/>
    <property type="project" value="UniProtKB-KW"/>
</dbReference>
<dbReference type="GO" id="GO:0006281">
    <property type="term" value="P:DNA repair"/>
    <property type="evidence" value="ECO:0007669"/>
    <property type="project" value="TreeGrafter"/>
</dbReference>
<feature type="domain" description="Toprim" evidence="17">
    <location>
        <begin position="1"/>
        <end position="133"/>
    </location>
</feature>
<dbReference type="InterPro" id="IPR013826">
    <property type="entry name" value="Topo_IA_cen_sub3"/>
</dbReference>
<evidence type="ECO:0000256" key="16">
    <source>
        <dbReference type="SAM" id="MobiDB-lite"/>
    </source>
</evidence>
<dbReference type="Pfam" id="PF01751">
    <property type="entry name" value="Toprim"/>
    <property type="match status" value="1"/>
</dbReference>
<evidence type="ECO:0000256" key="3">
    <source>
        <dbReference type="ARBA" id="ARBA00012891"/>
    </source>
</evidence>
<evidence type="ECO:0000256" key="7">
    <source>
        <dbReference type="ARBA" id="ARBA00022833"/>
    </source>
</evidence>
<dbReference type="Proteomes" id="UP000320591">
    <property type="component" value="Chromosome"/>
</dbReference>
<evidence type="ECO:0000256" key="4">
    <source>
        <dbReference type="ARBA" id="ARBA00022723"/>
    </source>
</evidence>
<dbReference type="PANTHER" id="PTHR11390:SF21">
    <property type="entry name" value="DNA TOPOISOMERASE 3-ALPHA"/>
    <property type="match status" value="1"/>
</dbReference>
<reference evidence="19 20" key="1">
    <citation type="journal article" date="2019" name="Environ. Microbiol.">
        <title>The phytopathogenic nature of Dickeya aquatica 174/2 and the dynamic early evolution of Dickeya pathogenicity.</title>
        <authorList>
            <person name="Duprey A."/>
            <person name="Taib N."/>
            <person name="Leonard S."/>
            <person name="Garin T."/>
            <person name="Flandrois J.P."/>
            <person name="Nasser W."/>
            <person name="Brochier-Armanet C."/>
            <person name="Reverchon S."/>
        </authorList>
    </citation>
    <scope>NUCLEOTIDE SEQUENCE [LARGE SCALE GENOMIC DNA]</scope>
    <source>
        <strain evidence="19 20">NCPPB 569</strain>
    </source>
</reference>
<evidence type="ECO:0000256" key="9">
    <source>
        <dbReference type="ARBA" id="ARBA00023029"/>
    </source>
</evidence>
<evidence type="ECO:0000259" key="17">
    <source>
        <dbReference type="PROSITE" id="PS50880"/>
    </source>
</evidence>
<evidence type="ECO:0000256" key="14">
    <source>
        <dbReference type="ARBA" id="ARBA00032235"/>
    </source>
</evidence>
<dbReference type="PANTHER" id="PTHR11390">
    <property type="entry name" value="PROKARYOTIC DNA TOPOISOMERASE"/>
    <property type="match status" value="1"/>
</dbReference>
<dbReference type="GO" id="GO:0003917">
    <property type="term" value="F:DNA topoisomerase type I (single strand cut, ATP-independent) activity"/>
    <property type="evidence" value="ECO:0007669"/>
    <property type="project" value="UniProtKB-EC"/>
</dbReference>
<dbReference type="InterPro" id="IPR023406">
    <property type="entry name" value="Topo_IA_AS"/>
</dbReference>
<keyword evidence="6" id="KW-0863">Zinc-finger</keyword>
<dbReference type="InterPro" id="IPR003601">
    <property type="entry name" value="Topo_IA_2"/>
</dbReference>
<dbReference type="Pfam" id="PF01131">
    <property type="entry name" value="Topoisom_bac"/>
    <property type="match status" value="1"/>
</dbReference>
<protein>
    <recommendedName>
        <fullName evidence="3">DNA topoisomerase</fullName>
        <ecNumber evidence="3">5.6.2.1</ecNumber>
    </recommendedName>
    <alternativeName>
        <fullName evidence="15">Omega-protein</fullName>
    </alternativeName>
    <alternativeName>
        <fullName evidence="14">Relaxing enzyme</fullName>
    </alternativeName>
    <alternativeName>
        <fullName evidence="12">Swivelase</fullName>
    </alternativeName>
    <alternativeName>
        <fullName evidence="13">Untwisting enzyme</fullName>
    </alternativeName>
</protein>
<dbReference type="SMART" id="SM00437">
    <property type="entry name" value="TOP1Ac"/>
    <property type="match status" value="1"/>
</dbReference>
<comment type="similarity">
    <text evidence="2">Belongs to the type IA topoisomerase family.</text>
</comment>
<dbReference type="OrthoDB" id="9803554at2"/>
<proteinExistence type="inferred from homology"/>
<keyword evidence="9" id="KW-0799">Topoisomerase</keyword>
<evidence type="ECO:0000256" key="10">
    <source>
        <dbReference type="ARBA" id="ARBA00023125"/>
    </source>
</evidence>
<feature type="region of interest" description="Disordered" evidence="16">
    <location>
        <begin position="653"/>
        <end position="674"/>
    </location>
</feature>
<dbReference type="GO" id="GO:0006310">
    <property type="term" value="P:DNA recombination"/>
    <property type="evidence" value="ECO:0007669"/>
    <property type="project" value="TreeGrafter"/>
</dbReference>
<dbReference type="KEGG" id="dic:Dpoa569_0002943"/>
<keyword evidence="5" id="KW-0677">Repeat</keyword>
<dbReference type="EMBL" id="CP042220">
    <property type="protein sequence ID" value="QDX30987.1"/>
    <property type="molecule type" value="Genomic_DNA"/>
</dbReference>
<evidence type="ECO:0000256" key="12">
    <source>
        <dbReference type="ARBA" id="ARBA00030003"/>
    </source>
</evidence>
<keyword evidence="20" id="KW-1185">Reference proteome</keyword>
<dbReference type="Gene3D" id="1.10.460.10">
    <property type="entry name" value="Topoisomerase I, domain 2"/>
    <property type="match status" value="1"/>
</dbReference>
<dbReference type="InterPro" id="IPR013825">
    <property type="entry name" value="Topo_IA_cen_sub2"/>
</dbReference>
<feature type="domain" description="Topo IA-type catalytic" evidence="18">
    <location>
        <begin position="150"/>
        <end position="603"/>
    </location>
</feature>
<dbReference type="RefSeq" id="WP_042868977.1">
    <property type="nucleotide sequence ID" value="NZ_CM001975.1"/>
</dbReference>
<keyword evidence="10" id="KW-0238">DNA-binding</keyword>
<dbReference type="SUPFAM" id="SSF57783">
    <property type="entry name" value="Zinc beta-ribbon"/>
    <property type="match status" value="1"/>
</dbReference>
<evidence type="ECO:0000256" key="13">
    <source>
        <dbReference type="ARBA" id="ARBA00031985"/>
    </source>
</evidence>
<evidence type="ECO:0000256" key="5">
    <source>
        <dbReference type="ARBA" id="ARBA00022737"/>
    </source>
</evidence>
<evidence type="ECO:0000256" key="8">
    <source>
        <dbReference type="ARBA" id="ARBA00022842"/>
    </source>
</evidence>
<gene>
    <name evidence="19" type="ORF">Dpoa569_0002943</name>
</gene>
<dbReference type="SMART" id="SM00436">
    <property type="entry name" value="TOP1Bc"/>
    <property type="match status" value="1"/>
</dbReference>
<dbReference type="NCBIfam" id="TIGR01056">
    <property type="entry name" value="topB"/>
    <property type="match status" value="1"/>
</dbReference>
<comment type="catalytic activity">
    <reaction evidence="1">
        <text>ATP-independent breakage of single-stranded DNA, followed by passage and rejoining.</text>
        <dbReference type="EC" id="5.6.2.1"/>
    </reaction>
</comment>
<sequence length="674" mass="74350">MRLFLCEKPSQGRDIAAVLGASKRGQGFLSGPDTVVTWAVGHLLENAMPEVYGDQYGKPWRLDVLPLLPQKWQMVVKKDTADQFAVISRLLKQTDEVVIATDADREGEVIARELLEHCRFNGVVSRLWLSALDEASVRKALANIQPGNSTENLYYAGLGRGRADWLIGMNISRLYTLKARELGYDGVLSVGRVQTPALALVVNRDRQIASFVPKPYFQVHVKLESGGVVFPAEWVAAAAYTDDEKRCINQPVAEQVRQLCLKVGKAVILDVEKKREKIPAPLAFSQGMLQQVCAERFGYSPQQVLDITQALYETHKATTYPRTDCGYLPESMLSEVPHILSALQQSDPSLAPVIASIDPSFRSRIWDDKKITAHHAIIPTPHKCNLAGMNEAERNVYTLIRTHYLAQFMPLLEMDVTRASFNIGGQLFRTSGRVTVVPGWKTLFGQAAVSDSDERDDEAAAVSLPPLTKDAVCGIRGAELKTLKTKPPQPYSFKTLIAAMMNAAGLVDDPALKKVLRDNAGLGTEATRAGILDVLMKRGFLIKKGNHLHASDTACDLVDALPSALTQVGMTALWEQALDDIAVGKITLDTFVDRQLKWVNQLVEQGKQQVFTIRVPERPKCPLCGGRTRLRKGPNGTFYGCENYPTCKGIVDSGANNKRRNRSGSSKSFNKKQN</sequence>
<accession>A0A5B8IEP5</accession>
<dbReference type="AlphaFoldDB" id="A0A5B8IEP5"/>
<evidence type="ECO:0000256" key="6">
    <source>
        <dbReference type="ARBA" id="ARBA00022771"/>
    </source>
</evidence>
<dbReference type="PRINTS" id="PR00417">
    <property type="entry name" value="PRTPISMRASEI"/>
</dbReference>
<dbReference type="GO" id="GO:0043597">
    <property type="term" value="C:cytoplasmic replication fork"/>
    <property type="evidence" value="ECO:0007669"/>
    <property type="project" value="TreeGrafter"/>
</dbReference>
<dbReference type="GO" id="GO:0008270">
    <property type="term" value="F:zinc ion binding"/>
    <property type="evidence" value="ECO:0007669"/>
    <property type="project" value="UniProtKB-KW"/>
</dbReference>
<dbReference type="SMART" id="SM00493">
    <property type="entry name" value="TOPRIM"/>
    <property type="match status" value="1"/>
</dbReference>
<dbReference type="Pfam" id="PF01396">
    <property type="entry name" value="Zn_ribbon_Top1"/>
    <property type="match status" value="1"/>
</dbReference>
<dbReference type="InterPro" id="IPR003602">
    <property type="entry name" value="Topo_IA_DNA-bd_dom"/>
</dbReference>
<dbReference type="FunFam" id="1.10.290.10:FF:000004">
    <property type="entry name" value="DNA topoisomerase 3"/>
    <property type="match status" value="1"/>
</dbReference>
<dbReference type="Gene3D" id="2.70.20.10">
    <property type="entry name" value="Topoisomerase I, domain 3"/>
    <property type="match status" value="1"/>
</dbReference>
<keyword evidence="4" id="KW-0479">Metal-binding</keyword>